<proteinExistence type="predicted"/>
<feature type="transmembrane region" description="Helical" evidence="1">
    <location>
        <begin position="32"/>
        <end position="49"/>
    </location>
</feature>
<keyword evidence="1" id="KW-0812">Transmembrane</keyword>
<accession>A0A1F6BQC7</accession>
<dbReference type="STRING" id="1798470.A3D55_00220"/>
<feature type="transmembrane region" description="Helical" evidence="1">
    <location>
        <begin position="56"/>
        <end position="74"/>
    </location>
</feature>
<organism evidence="2 3">
    <name type="scientific">Candidatus Jorgensenbacteria bacterium RIFCSPHIGHO2_02_FULL_45_20</name>
    <dbReference type="NCBI Taxonomy" id="1798470"/>
    <lineage>
        <taxon>Bacteria</taxon>
        <taxon>Candidatus Joergenseniibacteriota</taxon>
    </lineage>
</organism>
<dbReference type="AlphaFoldDB" id="A0A1F6BQC7"/>
<evidence type="ECO:0000256" key="1">
    <source>
        <dbReference type="SAM" id="Phobius"/>
    </source>
</evidence>
<gene>
    <name evidence="2" type="ORF">A3D55_00220</name>
</gene>
<name>A0A1F6BQC7_9BACT</name>
<comment type="caution">
    <text evidence="2">The sequence shown here is derived from an EMBL/GenBank/DDBJ whole genome shotgun (WGS) entry which is preliminary data.</text>
</comment>
<protein>
    <submittedName>
        <fullName evidence="2">Uncharacterized protein</fullName>
    </submittedName>
</protein>
<sequence length="108" mass="12986">MKNFLKQNWFKIIAVIFLLGALGNWPYGYYQLLRWFVSVVGIYVVYLVYNNRKDFWAWIFGAIAILFNPIFPIYLSKSVWQPIDIIVAIIFFVSIFYKYERKIIQNNV</sequence>
<dbReference type="EMBL" id="MFKJ01000007">
    <property type="protein sequence ID" value="OGG39134.1"/>
    <property type="molecule type" value="Genomic_DNA"/>
</dbReference>
<keyword evidence="1" id="KW-1133">Transmembrane helix</keyword>
<keyword evidence="1" id="KW-0472">Membrane</keyword>
<dbReference type="Proteomes" id="UP000178825">
    <property type="component" value="Unassembled WGS sequence"/>
</dbReference>
<feature type="transmembrane region" description="Helical" evidence="1">
    <location>
        <begin position="9"/>
        <end position="26"/>
    </location>
</feature>
<feature type="transmembrane region" description="Helical" evidence="1">
    <location>
        <begin position="80"/>
        <end position="97"/>
    </location>
</feature>
<reference evidence="2 3" key="1">
    <citation type="journal article" date="2016" name="Nat. Commun.">
        <title>Thousands of microbial genomes shed light on interconnected biogeochemical processes in an aquifer system.</title>
        <authorList>
            <person name="Anantharaman K."/>
            <person name="Brown C.T."/>
            <person name="Hug L.A."/>
            <person name="Sharon I."/>
            <person name="Castelle C.J."/>
            <person name="Probst A.J."/>
            <person name="Thomas B.C."/>
            <person name="Singh A."/>
            <person name="Wilkins M.J."/>
            <person name="Karaoz U."/>
            <person name="Brodie E.L."/>
            <person name="Williams K.H."/>
            <person name="Hubbard S.S."/>
            <person name="Banfield J.F."/>
        </authorList>
    </citation>
    <scope>NUCLEOTIDE SEQUENCE [LARGE SCALE GENOMIC DNA]</scope>
</reference>
<dbReference type="InterPro" id="IPR046548">
    <property type="entry name" value="DUF6804"/>
</dbReference>
<dbReference type="Pfam" id="PF20619">
    <property type="entry name" value="DUF6804"/>
    <property type="match status" value="1"/>
</dbReference>
<evidence type="ECO:0000313" key="3">
    <source>
        <dbReference type="Proteomes" id="UP000178825"/>
    </source>
</evidence>
<evidence type="ECO:0000313" key="2">
    <source>
        <dbReference type="EMBL" id="OGG39134.1"/>
    </source>
</evidence>